<evidence type="ECO:0000256" key="1">
    <source>
        <dbReference type="ARBA" id="ARBA00022723"/>
    </source>
</evidence>
<dbReference type="PROSITE" id="PS50178">
    <property type="entry name" value="ZF_FYVE"/>
    <property type="match status" value="1"/>
</dbReference>
<dbReference type="SUPFAM" id="SSF140125">
    <property type="entry name" value="Rabenosyn-5 Rab-binding domain-like"/>
    <property type="match status" value="1"/>
</dbReference>
<dbReference type="Proteomes" id="UP000242287">
    <property type="component" value="Unassembled WGS sequence"/>
</dbReference>
<dbReference type="InterPro" id="IPR036531">
    <property type="entry name" value="Rbsn_Rab-bd_sf"/>
</dbReference>
<dbReference type="InterPro" id="IPR000306">
    <property type="entry name" value="Znf_FYVE"/>
</dbReference>
<dbReference type="GO" id="GO:0008270">
    <property type="term" value="F:zinc ion binding"/>
    <property type="evidence" value="ECO:0007669"/>
    <property type="project" value="UniProtKB-KW"/>
</dbReference>
<proteinExistence type="predicted"/>
<evidence type="ECO:0000256" key="4">
    <source>
        <dbReference type="PROSITE-ProRule" id="PRU00091"/>
    </source>
</evidence>
<evidence type="ECO:0000313" key="7">
    <source>
        <dbReference type="Proteomes" id="UP000242287"/>
    </source>
</evidence>
<dbReference type="InterPro" id="IPR013083">
    <property type="entry name" value="Znf_RING/FYVE/PHD"/>
</dbReference>
<dbReference type="SUPFAM" id="SSF57903">
    <property type="entry name" value="FYVE/PHD zinc finger"/>
    <property type="match status" value="1"/>
</dbReference>
<dbReference type="SMART" id="SM00064">
    <property type="entry name" value="FYVE"/>
    <property type="match status" value="1"/>
</dbReference>
<protein>
    <recommendedName>
        <fullName evidence="5">FYVE-type domain-containing protein</fullName>
    </recommendedName>
</protein>
<dbReference type="CDD" id="cd15737">
    <property type="entry name" value="FYVE2_Vac1p_like"/>
    <property type="match status" value="1"/>
</dbReference>
<keyword evidence="2 4" id="KW-0863">Zinc-finger</keyword>
<evidence type="ECO:0000256" key="2">
    <source>
        <dbReference type="ARBA" id="ARBA00022771"/>
    </source>
</evidence>
<dbReference type="STRING" id="703135.A0A2A9NSL3"/>
<dbReference type="AlphaFoldDB" id="A0A2A9NSL3"/>
<dbReference type="Gene3D" id="3.30.40.10">
    <property type="entry name" value="Zinc/RING finger domain, C3HC4 (zinc finger)"/>
    <property type="match status" value="1"/>
</dbReference>
<dbReference type="PANTHER" id="PTHR13510">
    <property type="entry name" value="FYVE-FINGER-CONTAINING RAB5 EFFECTOR PROTEIN RABENOSYN-5-RELATED"/>
    <property type="match status" value="1"/>
</dbReference>
<dbReference type="EMBL" id="KZ301999">
    <property type="protein sequence ID" value="PFH50690.1"/>
    <property type="molecule type" value="Genomic_DNA"/>
</dbReference>
<dbReference type="InterPro" id="IPR052727">
    <property type="entry name" value="Rab4/Rab5_effector"/>
</dbReference>
<dbReference type="InterPro" id="IPR021565">
    <property type="entry name" value="Rbsn_Rab-bd"/>
</dbReference>
<keyword evidence="3" id="KW-0862">Zinc</keyword>
<keyword evidence="1" id="KW-0479">Metal-binding</keyword>
<accession>A0A2A9NSL3</accession>
<evidence type="ECO:0000313" key="6">
    <source>
        <dbReference type="EMBL" id="PFH50690.1"/>
    </source>
</evidence>
<gene>
    <name evidence="6" type="ORF">AMATHDRAFT_144503</name>
</gene>
<reference evidence="6 7" key="1">
    <citation type="submission" date="2014-02" db="EMBL/GenBank/DDBJ databases">
        <title>Transposable element dynamics among asymbiotic and ectomycorrhizal Amanita fungi.</title>
        <authorList>
            <consortium name="DOE Joint Genome Institute"/>
            <person name="Hess J."/>
            <person name="Skrede I."/>
            <person name="Wolfe B."/>
            <person name="LaButti K."/>
            <person name="Ohm R.A."/>
            <person name="Grigoriev I.V."/>
            <person name="Pringle A."/>
        </authorList>
    </citation>
    <scope>NUCLEOTIDE SEQUENCE [LARGE SCALE GENOMIC DNA]</scope>
    <source>
        <strain evidence="6 7">SKay4041</strain>
    </source>
</reference>
<evidence type="ECO:0000256" key="3">
    <source>
        <dbReference type="ARBA" id="ARBA00022833"/>
    </source>
</evidence>
<keyword evidence="7" id="KW-1185">Reference proteome</keyword>
<dbReference type="OrthoDB" id="166134at2759"/>
<dbReference type="InterPro" id="IPR011011">
    <property type="entry name" value="Znf_FYVE_PHD"/>
</dbReference>
<feature type="domain" description="FYVE-type" evidence="5">
    <location>
        <begin position="108"/>
        <end position="215"/>
    </location>
</feature>
<evidence type="ECO:0000259" key="5">
    <source>
        <dbReference type="PROSITE" id="PS50178"/>
    </source>
</evidence>
<organism evidence="6 7">
    <name type="scientific">Amanita thiersii Skay4041</name>
    <dbReference type="NCBI Taxonomy" id="703135"/>
    <lineage>
        <taxon>Eukaryota</taxon>
        <taxon>Fungi</taxon>
        <taxon>Dikarya</taxon>
        <taxon>Basidiomycota</taxon>
        <taxon>Agaricomycotina</taxon>
        <taxon>Agaricomycetes</taxon>
        <taxon>Agaricomycetidae</taxon>
        <taxon>Agaricales</taxon>
        <taxon>Pluteineae</taxon>
        <taxon>Amanitaceae</taxon>
        <taxon>Amanita</taxon>
    </lineage>
</organism>
<dbReference type="Pfam" id="PF11464">
    <property type="entry name" value="Rbsn"/>
    <property type="match status" value="1"/>
</dbReference>
<dbReference type="Gene3D" id="4.10.860.20">
    <property type="entry name" value="Rabenosyn, Rab binding domain"/>
    <property type="match status" value="1"/>
</dbReference>
<dbReference type="InterPro" id="IPR017455">
    <property type="entry name" value="Znf_FYVE-rel"/>
</dbReference>
<sequence>MDLTDDFIALRRVKHDGSGPGVTKRVERTKLERRLDKLISLHFPPSSSSDVTRRSNGDSRRLSAAISLEMLRNMSVSEAGSLWKGIVGEGTKDKTRDAEQRITPWQDDASATRCPLCDASFHPITNRKHHCRVCGKIICSLPPRRPQRPETCSLLFIVNTSSRAIEEVGEGVDYGVKRRRPSNIGDNPTGTTQNEDDDRFLKGVRICRQCRPVLLRKQYLQEMARIPPIVYLHEALVCLENEIEASLPQFHELLQTLSHNDKPTKEASAIRKRLLEAFAQYDALSKKIYQLPCPSGPKSSSYRVQAAILSRANFFLQKNMFPLKSLPTTQQIKVPLQEDSTSSAVAPTNEDAELAERLQPLLEQEALLESFVEEAKSRRKFEDVKTLKGNLDEIRAEIRKVADTAILEPPLYK</sequence>
<dbReference type="PANTHER" id="PTHR13510:SF44">
    <property type="entry name" value="RABENOSYN-5"/>
    <property type="match status" value="1"/>
</dbReference>
<name>A0A2A9NSL3_9AGAR</name>
<dbReference type="Pfam" id="PF01363">
    <property type="entry name" value="FYVE"/>
    <property type="match status" value="1"/>
</dbReference>